<feature type="compositionally biased region" description="Basic and acidic residues" evidence="6">
    <location>
        <begin position="176"/>
        <end position="187"/>
    </location>
</feature>
<dbReference type="SMART" id="SM01019">
    <property type="entry name" value="B3"/>
    <property type="match status" value="3"/>
</dbReference>
<dbReference type="PANTHER" id="PTHR31920">
    <property type="entry name" value="B3 DOMAIN-CONTAINING"/>
    <property type="match status" value="1"/>
</dbReference>
<evidence type="ECO:0000313" key="8">
    <source>
        <dbReference type="EMBL" id="KDP44970.1"/>
    </source>
</evidence>
<protein>
    <recommendedName>
        <fullName evidence="7">TF-B3 domain-containing protein</fullName>
    </recommendedName>
</protein>
<dbReference type="OrthoDB" id="1688597at2759"/>
<accession>A0A067LJW4</accession>
<dbReference type="Pfam" id="PF02362">
    <property type="entry name" value="B3"/>
    <property type="match status" value="3"/>
</dbReference>
<gene>
    <name evidence="8" type="ORF">JCGZ_01470</name>
</gene>
<keyword evidence="2" id="KW-0805">Transcription regulation</keyword>
<dbReference type="Proteomes" id="UP000027138">
    <property type="component" value="Unassembled WGS sequence"/>
</dbReference>
<dbReference type="GO" id="GO:0005634">
    <property type="term" value="C:nucleus"/>
    <property type="evidence" value="ECO:0007669"/>
    <property type="project" value="UniProtKB-SubCell"/>
</dbReference>
<dbReference type="Gene3D" id="2.40.330.10">
    <property type="entry name" value="DNA-binding pseudobarrel domain"/>
    <property type="match status" value="3"/>
</dbReference>
<dbReference type="GO" id="GO:0003677">
    <property type="term" value="F:DNA binding"/>
    <property type="evidence" value="ECO:0007669"/>
    <property type="project" value="UniProtKB-KW"/>
</dbReference>
<organism evidence="8 9">
    <name type="scientific">Jatropha curcas</name>
    <name type="common">Barbados nut</name>
    <dbReference type="NCBI Taxonomy" id="180498"/>
    <lineage>
        <taxon>Eukaryota</taxon>
        <taxon>Viridiplantae</taxon>
        <taxon>Streptophyta</taxon>
        <taxon>Embryophyta</taxon>
        <taxon>Tracheophyta</taxon>
        <taxon>Spermatophyta</taxon>
        <taxon>Magnoliopsida</taxon>
        <taxon>eudicotyledons</taxon>
        <taxon>Gunneridae</taxon>
        <taxon>Pentapetalae</taxon>
        <taxon>rosids</taxon>
        <taxon>fabids</taxon>
        <taxon>Malpighiales</taxon>
        <taxon>Euphorbiaceae</taxon>
        <taxon>Crotonoideae</taxon>
        <taxon>Jatropheae</taxon>
        <taxon>Jatropha</taxon>
    </lineage>
</organism>
<keyword evidence="9" id="KW-1185">Reference proteome</keyword>
<dbReference type="InterPro" id="IPR003340">
    <property type="entry name" value="B3_DNA-bd"/>
</dbReference>
<feature type="domain" description="TF-B3" evidence="7">
    <location>
        <begin position="62"/>
        <end position="156"/>
    </location>
</feature>
<evidence type="ECO:0000256" key="2">
    <source>
        <dbReference type="ARBA" id="ARBA00023015"/>
    </source>
</evidence>
<feature type="region of interest" description="Disordered" evidence="6">
    <location>
        <begin position="165"/>
        <end position="193"/>
    </location>
</feature>
<dbReference type="InterPro" id="IPR050655">
    <property type="entry name" value="Plant_B3_domain"/>
</dbReference>
<feature type="domain" description="TF-B3" evidence="7">
    <location>
        <begin position="436"/>
        <end position="533"/>
    </location>
</feature>
<keyword evidence="4" id="KW-0804">Transcription</keyword>
<feature type="region of interest" description="Disordered" evidence="6">
    <location>
        <begin position="209"/>
        <end position="233"/>
    </location>
</feature>
<evidence type="ECO:0000256" key="1">
    <source>
        <dbReference type="ARBA" id="ARBA00004123"/>
    </source>
</evidence>
<dbReference type="STRING" id="180498.A0A067LJW4"/>
<dbReference type="PANTHER" id="PTHR31920:SF108">
    <property type="entry name" value="B3 DOMAIN-CONTAINING TRANSCRIPTION FACTOR VRN1-LIKE"/>
    <property type="match status" value="1"/>
</dbReference>
<evidence type="ECO:0000259" key="7">
    <source>
        <dbReference type="PROSITE" id="PS50863"/>
    </source>
</evidence>
<sequence>MKDSCPGKGSERLMFKADNPQFFKIILDDNNRKLKQPRRNLFKMKDSCPGKGSERLMFKADNPQFFKIILDDNNRKLAIPRKFIRSYGNYLSSPAVLKVPTGAKWRVGLNKCSGEIWFDNGWQEFVKYYSLAHGSLVVFEYDKKNCHFNVIIFDKSASEIDYPYDVSNGDTEEPNNLEKEFPKPKTEEETETDVSVEILDGFSLSRKRKVKSPLPCSQPPKKMKPEKPSRNSEGLDFAAKKVNGGLFSEKQRLDGVVVRRQPLTAKEKATAHHRANTNFKSENPFFIIAMQPSYVHYGAKLAIPANFVRNYFKQKRGKAALSTLDGKSWSVEYYYCVSNGKATARLGNGWREFSEENNLEVGDICVFELIIRTKITFKVVILRDSKRSSSSPSLGNSKKLKQEKNLSCRQFIPRNSCSESPGATEAAKNFTSLNPFFKVLMKPCYLRSTTVNVPLTVVAKCTKQRVEYVTLQVENRRWPVKLVRDRSHGRRQKMSGGWISFARENSLQEGDVCCFELINSETMLLKVSIFRNV</sequence>
<evidence type="ECO:0000256" key="3">
    <source>
        <dbReference type="ARBA" id="ARBA00023125"/>
    </source>
</evidence>
<dbReference type="CDD" id="cd10017">
    <property type="entry name" value="B3_DNA"/>
    <property type="match status" value="3"/>
</dbReference>
<proteinExistence type="predicted"/>
<reference evidence="8 9" key="1">
    <citation type="journal article" date="2014" name="PLoS ONE">
        <title>Global Analysis of Gene Expression Profiles in Physic Nut (Jatropha curcas L.) Seedlings Exposed to Salt Stress.</title>
        <authorList>
            <person name="Zhang L."/>
            <person name="Zhang C."/>
            <person name="Wu P."/>
            <person name="Chen Y."/>
            <person name="Li M."/>
            <person name="Jiang H."/>
            <person name="Wu G."/>
        </authorList>
    </citation>
    <scope>NUCLEOTIDE SEQUENCE [LARGE SCALE GENOMIC DNA]</scope>
    <source>
        <strain evidence="9">cv. GZQX0401</strain>
        <tissue evidence="8">Young leaves</tissue>
    </source>
</reference>
<dbReference type="InterPro" id="IPR015300">
    <property type="entry name" value="DNA-bd_pseudobarrel_sf"/>
</dbReference>
<feature type="domain" description="TF-B3" evidence="7">
    <location>
        <begin position="286"/>
        <end position="385"/>
    </location>
</feature>
<name>A0A067LJW4_JATCU</name>
<dbReference type="AlphaFoldDB" id="A0A067LJW4"/>
<dbReference type="EMBL" id="KK914240">
    <property type="protein sequence ID" value="KDP44970.1"/>
    <property type="molecule type" value="Genomic_DNA"/>
</dbReference>
<evidence type="ECO:0000256" key="4">
    <source>
        <dbReference type="ARBA" id="ARBA00023163"/>
    </source>
</evidence>
<evidence type="ECO:0000256" key="5">
    <source>
        <dbReference type="ARBA" id="ARBA00023242"/>
    </source>
</evidence>
<comment type="subcellular location">
    <subcellularLocation>
        <location evidence="1">Nucleus</location>
    </subcellularLocation>
</comment>
<evidence type="ECO:0000256" key="6">
    <source>
        <dbReference type="SAM" id="MobiDB-lite"/>
    </source>
</evidence>
<keyword evidence="5" id="KW-0539">Nucleus</keyword>
<evidence type="ECO:0000313" key="9">
    <source>
        <dbReference type="Proteomes" id="UP000027138"/>
    </source>
</evidence>
<dbReference type="SUPFAM" id="SSF101936">
    <property type="entry name" value="DNA-binding pseudobarrel domain"/>
    <property type="match status" value="3"/>
</dbReference>
<keyword evidence="3" id="KW-0238">DNA-binding</keyword>
<dbReference type="PROSITE" id="PS50863">
    <property type="entry name" value="B3"/>
    <property type="match status" value="3"/>
</dbReference>